<proteinExistence type="predicted"/>
<reference evidence="1 2" key="1">
    <citation type="journal article" date="2015" name="Genome Announc.">
        <title>Genome Sequences of Oblitimonas alkaliphila gen. nov. sp. nov. (Proposed), a Novel Bacterium of the Pseudomonadaceae Family.</title>
        <authorList>
            <person name="Lauer A.C."/>
            <person name="Nicholson A.C."/>
            <person name="Humrighouse B.W."/>
            <person name="Emery B."/>
            <person name="Drobish A."/>
            <person name="Juieng P."/>
            <person name="Loparev V."/>
            <person name="McQuiston J.R."/>
        </authorList>
    </citation>
    <scope>NUCLEOTIDE SEQUENCE [LARGE SCALE GENOMIC DNA]</scope>
    <source>
        <strain evidence="1 2">E5571</strain>
    </source>
</reference>
<gene>
    <name evidence="1" type="ORF">AKN88_06625</name>
</gene>
<organism evidence="1 2">
    <name type="scientific">Thiopseudomonas alkaliphila</name>
    <dbReference type="NCBI Taxonomy" id="1697053"/>
    <lineage>
        <taxon>Bacteria</taxon>
        <taxon>Pseudomonadati</taxon>
        <taxon>Pseudomonadota</taxon>
        <taxon>Gammaproteobacteria</taxon>
        <taxon>Pseudomonadales</taxon>
        <taxon>Pseudomonadaceae</taxon>
        <taxon>Thiopseudomonas</taxon>
    </lineage>
</organism>
<dbReference type="PANTHER" id="PTHR13061">
    <property type="entry name" value="DYNACTIN SUBUNIT P25"/>
    <property type="match status" value="1"/>
</dbReference>
<accession>A0A0K1XE83</accession>
<dbReference type="AlphaFoldDB" id="A0A0K1XE83"/>
<evidence type="ECO:0000313" key="2">
    <source>
        <dbReference type="Proteomes" id="UP000063953"/>
    </source>
</evidence>
<dbReference type="InterPro" id="IPR011004">
    <property type="entry name" value="Trimer_LpxA-like_sf"/>
</dbReference>
<protein>
    <submittedName>
        <fullName evidence="1">Anhydrase</fullName>
    </submittedName>
</protein>
<dbReference type="Proteomes" id="UP000063953">
    <property type="component" value="Chromosome"/>
</dbReference>
<dbReference type="InterPro" id="IPR050484">
    <property type="entry name" value="Transf_Hexapept/Carb_Anhydrase"/>
</dbReference>
<sequence>MPLRSFQNCTPRLGQRVMIDPSAVVIGDVLLGDDCSVWPMAVIRGDMHSIRIGKGCSIQDGSVLHITHAGPFTGAGQPLLIGDYVTIGHQALLHGCRIGNQVLIGMNATVMDGAILEDQLILAAGSLVPPNKRLASGFVYKGNPAQAVRALTEQEYAFLQYTAQNYVNLKDQYLAEAHQENSSP</sequence>
<dbReference type="Pfam" id="PF00132">
    <property type="entry name" value="Hexapep"/>
    <property type="match status" value="1"/>
</dbReference>
<dbReference type="RefSeq" id="WP_053100805.1">
    <property type="nucleotide sequence ID" value="NZ_CP012365.1"/>
</dbReference>
<dbReference type="Gene3D" id="2.160.10.10">
    <property type="entry name" value="Hexapeptide repeat proteins"/>
    <property type="match status" value="1"/>
</dbReference>
<dbReference type="PANTHER" id="PTHR13061:SF56">
    <property type="entry name" value="PROTEIN YRDA"/>
    <property type="match status" value="1"/>
</dbReference>
<keyword evidence="2" id="KW-1185">Reference proteome</keyword>
<name>A0A0K1XE83_9GAMM</name>
<dbReference type="CDD" id="cd04645">
    <property type="entry name" value="LbH_gamma_CA_like"/>
    <property type="match status" value="1"/>
</dbReference>
<dbReference type="InterPro" id="IPR001451">
    <property type="entry name" value="Hexapep"/>
</dbReference>
<dbReference type="InterPro" id="IPR047324">
    <property type="entry name" value="LbH_gamma_CA-like"/>
</dbReference>
<dbReference type="STRING" id="1697053.AKN87_08910"/>
<evidence type="ECO:0000313" key="1">
    <source>
        <dbReference type="EMBL" id="AKX59636.1"/>
    </source>
</evidence>
<dbReference type="EMBL" id="CP012365">
    <property type="protein sequence ID" value="AKX59636.1"/>
    <property type="molecule type" value="Genomic_DNA"/>
</dbReference>
<dbReference type="SUPFAM" id="SSF51161">
    <property type="entry name" value="Trimeric LpxA-like enzymes"/>
    <property type="match status" value="1"/>
</dbReference>